<sequence length="157" mass="17701">MDFSSKCCGIHIKKLARAVAIVGAILSCISFCLIIFSWNYLPMTISLLLAFLLALIGLRKINPKYLLIAIAILGINIFVAVLLLINAIWIGITVPQEYVKNYRQQQFYINLGSAEKELQTSYFVYASFLAVVSAILTFSFVIFYKARNYMLQNPGRC</sequence>
<reference evidence="2" key="1">
    <citation type="submission" date="2025-08" db="UniProtKB">
        <authorList>
            <consortium name="WormBaseParasite"/>
        </authorList>
    </citation>
    <scope>IDENTIFICATION</scope>
</reference>
<organism evidence="1 2">
    <name type="scientific">Panagrolaimus sp. PS1159</name>
    <dbReference type="NCBI Taxonomy" id="55785"/>
    <lineage>
        <taxon>Eukaryota</taxon>
        <taxon>Metazoa</taxon>
        <taxon>Ecdysozoa</taxon>
        <taxon>Nematoda</taxon>
        <taxon>Chromadorea</taxon>
        <taxon>Rhabditida</taxon>
        <taxon>Tylenchina</taxon>
        <taxon>Panagrolaimomorpha</taxon>
        <taxon>Panagrolaimoidea</taxon>
        <taxon>Panagrolaimidae</taxon>
        <taxon>Panagrolaimus</taxon>
    </lineage>
</organism>
<evidence type="ECO:0000313" key="1">
    <source>
        <dbReference type="Proteomes" id="UP000887580"/>
    </source>
</evidence>
<dbReference type="Proteomes" id="UP000887580">
    <property type="component" value="Unplaced"/>
</dbReference>
<proteinExistence type="predicted"/>
<evidence type="ECO:0000313" key="2">
    <source>
        <dbReference type="WBParaSite" id="PS1159_v2.g17737.t2"/>
    </source>
</evidence>
<dbReference type="WBParaSite" id="PS1159_v2.g17737.t2">
    <property type="protein sequence ID" value="PS1159_v2.g17737.t2"/>
    <property type="gene ID" value="PS1159_v2.g17737"/>
</dbReference>
<accession>A0AC35FI46</accession>
<protein>
    <submittedName>
        <fullName evidence="2">NADH dehydrogenase subunit 6</fullName>
    </submittedName>
</protein>
<name>A0AC35FI46_9BILA</name>